<evidence type="ECO:0000256" key="2">
    <source>
        <dbReference type="ARBA" id="ARBA00005833"/>
    </source>
</evidence>
<dbReference type="EC" id="1.13.12.3" evidence="3"/>
<evidence type="ECO:0000256" key="3">
    <source>
        <dbReference type="ARBA" id="ARBA00012535"/>
    </source>
</evidence>
<dbReference type="RefSeq" id="WP_054065153.1">
    <property type="nucleotide sequence ID" value="NZ_CATYED010000004.1"/>
</dbReference>
<dbReference type="InterPro" id="IPR006311">
    <property type="entry name" value="TAT_signal"/>
</dbReference>
<dbReference type="PANTHER" id="PTHR10742:SF342">
    <property type="entry name" value="AMINE OXIDASE"/>
    <property type="match status" value="1"/>
</dbReference>
<evidence type="ECO:0000313" key="8">
    <source>
        <dbReference type="EMBL" id="AQZ97531.1"/>
    </source>
</evidence>
<name>A0A0W7Z525_9BURK</name>
<keyword evidence="10" id="KW-1185">Reference proteome</keyword>
<reference evidence="9 10" key="1">
    <citation type="submission" date="2015-12" db="EMBL/GenBank/DDBJ databases">
        <title>Complete genome sequence of a multi-drug resistant strain Acidovorax sp. 12322-1.</title>
        <authorList>
            <person name="Ming D."/>
            <person name="Wang M."/>
            <person name="Hu S."/>
            <person name="Zhou Y."/>
            <person name="Jiang T."/>
        </authorList>
    </citation>
    <scope>NUCLEOTIDE SEQUENCE [LARGE SCALE GENOMIC DNA]</scope>
    <source>
        <strain evidence="9 10">12322-1</strain>
    </source>
</reference>
<dbReference type="PROSITE" id="PS51318">
    <property type="entry name" value="TAT"/>
    <property type="match status" value="1"/>
</dbReference>
<accession>A0A1V0BCF0</accession>
<dbReference type="GO" id="GO:0050361">
    <property type="term" value="F:tryptophan 2-monooxygenase activity"/>
    <property type="evidence" value="ECO:0007669"/>
    <property type="project" value="UniProtKB-EC"/>
</dbReference>
<dbReference type="GO" id="GO:0009063">
    <property type="term" value="P:amino acid catabolic process"/>
    <property type="evidence" value="ECO:0007669"/>
    <property type="project" value="TreeGrafter"/>
</dbReference>
<dbReference type="SUPFAM" id="SSF51905">
    <property type="entry name" value="FAD/NAD(P)-binding domain"/>
    <property type="match status" value="1"/>
</dbReference>
<dbReference type="InterPro" id="IPR050281">
    <property type="entry name" value="Flavin_monoamine_oxidase"/>
</dbReference>
<evidence type="ECO:0000256" key="1">
    <source>
        <dbReference type="ARBA" id="ARBA00004814"/>
    </source>
</evidence>
<organism evidence="9 10">
    <name type="scientific">Comamonas kerstersii</name>
    <dbReference type="NCBI Taxonomy" id="225992"/>
    <lineage>
        <taxon>Bacteria</taxon>
        <taxon>Pseudomonadati</taxon>
        <taxon>Pseudomonadota</taxon>
        <taxon>Betaproteobacteria</taxon>
        <taxon>Burkholderiales</taxon>
        <taxon>Comamonadaceae</taxon>
        <taxon>Comamonas</taxon>
    </lineage>
</organism>
<comment type="similarity">
    <text evidence="2">Belongs to the tryptophan 2-monooxygenase family.</text>
</comment>
<gene>
    <name evidence="9" type="ORF">AS359_02250</name>
    <name evidence="8" type="ORF">B5M06_03855</name>
</gene>
<dbReference type="Gene3D" id="3.50.50.60">
    <property type="entry name" value="FAD/NAD(P)-binding domain"/>
    <property type="match status" value="1"/>
</dbReference>
<dbReference type="Pfam" id="PF01593">
    <property type="entry name" value="Amino_oxidase"/>
    <property type="match status" value="1"/>
</dbReference>
<accession>A0A1V3TN70</accession>
<evidence type="ECO:0000259" key="7">
    <source>
        <dbReference type="Pfam" id="PF01593"/>
    </source>
</evidence>
<dbReference type="GO" id="GO:0009851">
    <property type="term" value="P:auxin biosynthetic process"/>
    <property type="evidence" value="ECO:0007669"/>
    <property type="project" value="UniProtKB-KW"/>
</dbReference>
<dbReference type="Gene3D" id="1.20.1440.240">
    <property type="match status" value="1"/>
</dbReference>
<feature type="domain" description="Amine oxidase" evidence="7">
    <location>
        <begin position="63"/>
        <end position="521"/>
    </location>
</feature>
<sequence length="528" mass="57973">MPEEKTPLTRRKLLTMIGHMAGGAAMYSAMGTLGHAAESSYSGPIKLSKAKPGASVVVLGAGLAGMLAAIELRNAGYKVTVLEYQNRAGGRAWTLRGGDTFTELDGTTQTVGFAKGNYLNPGPWRVPHNHHAMMDLYRRYGIELDVFNQVNHNAYVHNSKAFGGKPQRFRHIATDYRGHTAELLAKAVNQGALDTVISKEDAEKLLASLKSTGALDKDYRYVASLHTSEYRGFDVDHGGGLMPRAKASQPIGVSEVLQSNLWGQIGSGNLTEFHSTIFQPKGGMDMLPQAMAKDLGKAIQYNAKVSKIAQDEKSVTVSYTRNGVQQQVTADWCVCTIPASILAQMDIQVGDKMRAAIEALPYGSSVKVGLEFKRRFWEEDERIYGGITSTDLPIQQISYPSNDYMKPGPAVLLGAYAFDNTNAYRLASLTPKERVRLALEWGSQIHPQYKQEFLNGVSVAWHRTPWTQGCYGAWNDNLRAQHYDNMAQIDNRLVLAGEHISFIPAWQEGAVLSALDAVQRLHAKAVNV</sequence>
<accession>A0A0W7Z525</accession>
<dbReference type="EMBL" id="LPXH01000015">
    <property type="protein sequence ID" value="KUF42304.1"/>
    <property type="molecule type" value="Genomic_DNA"/>
</dbReference>
<evidence type="ECO:0000256" key="4">
    <source>
        <dbReference type="ARBA" id="ARBA00017871"/>
    </source>
</evidence>
<evidence type="ECO:0000256" key="5">
    <source>
        <dbReference type="ARBA" id="ARBA00023070"/>
    </source>
</evidence>
<dbReference type="KEGG" id="cke:B5M06_03855"/>
<evidence type="ECO:0000313" key="10">
    <source>
        <dbReference type="Proteomes" id="UP000053300"/>
    </source>
</evidence>
<keyword evidence="5" id="KW-0073">Auxin biosynthesis</keyword>
<evidence type="ECO:0000256" key="6">
    <source>
        <dbReference type="ARBA" id="ARBA00047321"/>
    </source>
</evidence>
<evidence type="ECO:0000313" key="11">
    <source>
        <dbReference type="Proteomes" id="UP000242792"/>
    </source>
</evidence>
<protein>
    <recommendedName>
        <fullName evidence="4">Tryptophan 2-monooxygenase</fullName>
        <ecNumber evidence="3">1.13.12.3</ecNumber>
    </recommendedName>
</protein>
<dbReference type="OrthoDB" id="337830at2"/>
<dbReference type="PANTHER" id="PTHR10742">
    <property type="entry name" value="FLAVIN MONOAMINE OXIDASE"/>
    <property type="match status" value="1"/>
</dbReference>
<dbReference type="Gene3D" id="3.90.660.10">
    <property type="match status" value="1"/>
</dbReference>
<dbReference type="GeneID" id="83038452"/>
<dbReference type="Proteomes" id="UP000053300">
    <property type="component" value="Unassembled WGS sequence"/>
</dbReference>
<dbReference type="GO" id="GO:0001716">
    <property type="term" value="F:L-amino-acid oxidase activity"/>
    <property type="evidence" value="ECO:0007669"/>
    <property type="project" value="TreeGrafter"/>
</dbReference>
<proteinExistence type="inferred from homology"/>
<dbReference type="Proteomes" id="UP000242792">
    <property type="component" value="Chromosome"/>
</dbReference>
<comment type="pathway">
    <text evidence="1">Plant hormone metabolism; auxin biosynthesis.</text>
</comment>
<dbReference type="STRING" id="225992.B5M06_03855"/>
<comment type="catalytic activity">
    <reaction evidence="6">
        <text>L-tryptophan + O2 = indole-3-acetamide + CO2 + H2O</text>
        <dbReference type="Rhea" id="RHEA:16165"/>
        <dbReference type="ChEBI" id="CHEBI:15377"/>
        <dbReference type="ChEBI" id="CHEBI:15379"/>
        <dbReference type="ChEBI" id="CHEBI:16031"/>
        <dbReference type="ChEBI" id="CHEBI:16526"/>
        <dbReference type="ChEBI" id="CHEBI:57912"/>
        <dbReference type="EC" id="1.13.12.3"/>
    </reaction>
</comment>
<reference evidence="8 11" key="2">
    <citation type="submission" date="2017-03" db="EMBL/GenBank/DDBJ databases">
        <title>Rapid Whole Genome Sequencing of Comamonas kerstersii Causing Continuous ambulatory Peritoneal Dialysis-Associated Peritonitis.</title>
        <authorList>
            <person name="Zheng B."/>
        </authorList>
    </citation>
    <scope>NUCLEOTIDE SEQUENCE [LARGE SCALE GENOMIC DNA]</scope>
    <source>
        <strain evidence="8 11">8943</strain>
    </source>
</reference>
<dbReference type="EMBL" id="CP020121">
    <property type="protein sequence ID" value="AQZ97531.1"/>
    <property type="molecule type" value="Genomic_DNA"/>
</dbReference>
<dbReference type="InterPro" id="IPR036188">
    <property type="entry name" value="FAD/NAD-bd_sf"/>
</dbReference>
<dbReference type="SUPFAM" id="SSF54373">
    <property type="entry name" value="FAD-linked reductases, C-terminal domain"/>
    <property type="match status" value="1"/>
</dbReference>
<evidence type="ECO:0000313" key="9">
    <source>
        <dbReference type="EMBL" id="KUF42304.1"/>
    </source>
</evidence>
<dbReference type="AlphaFoldDB" id="A0A0W7Z525"/>
<dbReference type="InterPro" id="IPR002937">
    <property type="entry name" value="Amino_oxidase"/>
</dbReference>